<evidence type="ECO:0000256" key="5">
    <source>
        <dbReference type="SAM" id="Coils"/>
    </source>
</evidence>
<feature type="coiled-coil region" evidence="5">
    <location>
        <begin position="289"/>
        <end position="316"/>
    </location>
</feature>
<dbReference type="Proteomes" id="UP001642487">
    <property type="component" value="Chromosome 1"/>
</dbReference>
<dbReference type="PANTHER" id="PTHR31422">
    <property type="entry name" value="BNAANNG28530D PROTEIN"/>
    <property type="match status" value="1"/>
</dbReference>
<accession>A0ABP0XPY4</accession>
<evidence type="ECO:0000313" key="8">
    <source>
        <dbReference type="EMBL" id="CAK9309792.1"/>
    </source>
</evidence>
<feature type="transmembrane region" description="Helical" evidence="6">
    <location>
        <begin position="6"/>
        <end position="28"/>
    </location>
</feature>
<proteinExistence type="predicted"/>
<keyword evidence="3 6" id="KW-1133">Transmembrane helix</keyword>
<gene>
    <name evidence="8" type="ORF">CITCOLO1_LOCUS1390</name>
</gene>
<sequence length="515" mass="59195">MSFHEIHSWTLSGLIRAFLDLAVVYFLLCVSATMFIPSKILKVVGFCLPCPCSGFYGNHNTNLCLHRLIVNWPKRKIYLVLDLVKNRFPFDLILMDDPMGNSNRNLLRESHHTDGISLLQSEVCCDNLSAPRLQNLVDKDSEYDCKGKRVMYQRPRSKIRRRRRAAIDNGKLSKGICEGNETRKEREFVALVEKQDYITDEVNESNHMDLAQRTWQSFELSGSFGENNYMNKGSSTIGQGTSNAEERDIITNEASSIRLLEQALEEERAARASLFVELEEERAAAATAADEAIAMITRLQNEKASVEMESRQYHREIEEIFSYDEEQINILREILVKRDIDYHVLEKEIEAYRQMYFSQKEQLKRNWDFILDEHKEQSATAHHSNGDPPIVHQIGNAISLSRKAKLNETNRCNSRCHFNEEGLPKQTIWTDRNNELKDNGLLGDHFATEASAHCGGFDKSFLLRGAPQESLEHMDHTVNDLGSSILDMEIDVQDIHVIDEKLHMEGTKEERKVDN</sequence>
<dbReference type="EMBL" id="OZ021735">
    <property type="protein sequence ID" value="CAK9309792.1"/>
    <property type="molecule type" value="Genomic_DNA"/>
</dbReference>
<organism evidence="8 9">
    <name type="scientific">Citrullus colocynthis</name>
    <name type="common">colocynth</name>
    <dbReference type="NCBI Taxonomy" id="252529"/>
    <lineage>
        <taxon>Eukaryota</taxon>
        <taxon>Viridiplantae</taxon>
        <taxon>Streptophyta</taxon>
        <taxon>Embryophyta</taxon>
        <taxon>Tracheophyta</taxon>
        <taxon>Spermatophyta</taxon>
        <taxon>Magnoliopsida</taxon>
        <taxon>eudicotyledons</taxon>
        <taxon>Gunneridae</taxon>
        <taxon>Pentapetalae</taxon>
        <taxon>rosids</taxon>
        <taxon>fabids</taxon>
        <taxon>Cucurbitales</taxon>
        <taxon>Cucurbitaceae</taxon>
        <taxon>Benincaseae</taxon>
        <taxon>Citrullus</taxon>
    </lineage>
</organism>
<keyword evidence="9" id="KW-1185">Reference proteome</keyword>
<evidence type="ECO:0000256" key="4">
    <source>
        <dbReference type="ARBA" id="ARBA00023136"/>
    </source>
</evidence>
<reference evidence="8 9" key="1">
    <citation type="submission" date="2024-03" db="EMBL/GenBank/DDBJ databases">
        <authorList>
            <person name="Gkanogiannis A."/>
            <person name="Becerra Lopez-Lavalle L."/>
        </authorList>
    </citation>
    <scope>NUCLEOTIDE SEQUENCE [LARGE SCALE GENOMIC DNA]</scope>
</reference>
<evidence type="ECO:0000256" key="3">
    <source>
        <dbReference type="ARBA" id="ARBA00022989"/>
    </source>
</evidence>
<protein>
    <recommendedName>
        <fullName evidence="7">GTD-binding domain-containing protein</fullName>
    </recommendedName>
</protein>
<dbReference type="Pfam" id="PF04576">
    <property type="entry name" value="Zein-binding"/>
    <property type="match status" value="1"/>
</dbReference>
<evidence type="ECO:0000313" key="9">
    <source>
        <dbReference type="Proteomes" id="UP001642487"/>
    </source>
</evidence>
<evidence type="ECO:0000256" key="6">
    <source>
        <dbReference type="SAM" id="Phobius"/>
    </source>
</evidence>
<evidence type="ECO:0000259" key="7">
    <source>
        <dbReference type="PROSITE" id="PS51775"/>
    </source>
</evidence>
<evidence type="ECO:0000256" key="2">
    <source>
        <dbReference type="ARBA" id="ARBA00022692"/>
    </source>
</evidence>
<keyword evidence="4 6" id="KW-0472">Membrane</keyword>
<evidence type="ECO:0000256" key="1">
    <source>
        <dbReference type="ARBA" id="ARBA00004370"/>
    </source>
</evidence>
<keyword evidence="2 6" id="KW-0812">Transmembrane</keyword>
<keyword evidence="5" id="KW-0175">Coiled coil</keyword>
<feature type="domain" description="GTD-binding" evidence="7">
    <location>
        <begin position="255"/>
        <end position="353"/>
    </location>
</feature>
<dbReference type="PANTHER" id="PTHR31422:SF44">
    <property type="entry name" value="GTD-BINDING DOMAIN-CONTAINING PROTEIN"/>
    <property type="match status" value="1"/>
</dbReference>
<dbReference type="InterPro" id="IPR007656">
    <property type="entry name" value="GTD-bd"/>
</dbReference>
<dbReference type="PROSITE" id="PS51775">
    <property type="entry name" value="GTD_BINDING"/>
    <property type="match status" value="1"/>
</dbReference>
<comment type="subcellular location">
    <subcellularLocation>
        <location evidence="1">Membrane</location>
    </subcellularLocation>
</comment>
<name>A0ABP0XPY4_9ROSI</name>